<dbReference type="PROSITE" id="PS51459">
    <property type="entry name" value="FIDO"/>
    <property type="match status" value="1"/>
</dbReference>
<gene>
    <name evidence="4" type="ORF">BAZSYMA_ACONTIG00181_3</name>
</gene>
<dbReference type="AlphaFoldDB" id="A0A1H6J6I0"/>
<dbReference type="PANTHER" id="PTHR13504">
    <property type="entry name" value="FIDO DOMAIN-CONTAINING PROTEIN DDB_G0283145"/>
    <property type="match status" value="1"/>
</dbReference>
<dbReference type="InterPro" id="IPR036597">
    <property type="entry name" value="Fido-like_dom_sf"/>
</dbReference>
<accession>A0A1H6J6I0</accession>
<evidence type="ECO:0000259" key="3">
    <source>
        <dbReference type="PROSITE" id="PS51459"/>
    </source>
</evidence>
<proteinExistence type="predicted"/>
<dbReference type="RefSeq" id="WP_090714333.1">
    <property type="nucleotide sequence ID" value="NZ_CAESAP020000118.1"/>
</dbReference>
<feature type="binding site" evidence="2">
    <location>
        <begin position="231"/>
        <end position="238"/>
    </location>
    <ligand>
        <name>ATP</name>
        <dbReference type="ChEBI" id="CHEBI:30616"/>
    </ligand>
</feature>
<feature type="binding site" evidence="2">
    <location>
        <begin position="263"/>
        <end position="264"/>
    </location>
    <ligand>
        <name>ATP</name>
        <dbReference type="ChEBI" id="CHEBI:30616"/>
    </ligand>
</feature>
<dbReference type="OrthoDB" id="9807853at2"/>
<evidence type="ECO:0000313" key="4">
    <source>
        <dbReference type="EMBL" id="SEH57581.1"/>
    </source>
</evidence>
<dbReference type="Gene3D" id="1.10.3290.10">
    <property type="entry name" value="Fido-like domain"/>
    <property type="match status" value="1"/>
</dbReference>
<dbReference type="PANTHER" id="PTHR13504:SF38">
    <property type="entry name" value="FIDO DOMAIN-CONTAINING PROTEIN"/>
    <property type="match status" value="1"/>
</dbReference>
<evidence type="ECO:0000313" key="5">
    <source>
        <dbReference type="Proteomes" id="UP000198988"/>
    </source>
</evidence>
<dbReference type="InterPro" id="IPR003812">
    <property type="entry name" value="Fido"/>
</dbReference>
<sequence length="286" mass="32851">MDFDYKSISYAQKLSNLQNYYHTSVAFAQALNITRMTLIAWNDNPQKIKVKNQDKIDLLWCQYIFLPNVSNISEVVKGIELGSFLFEPAIMDKTLRQMAAGSLEIETGTQEVDFDAIVLDNTVPNNFHATSVAEVQNIHYLTQEIAQNFQAEITLQQIKDWHKVLMRGLINNAGEFSTKQRVLPNVDTQLTHPNDIVEELELWVKKYNKIKYLSDIAKSHYHFEMIHPFSDGNGRIGRLIVLAQCLQIDIKPPTINNSNKALYYILLEYAKINPTPLAYFFQACSE</sequence>
<dbReference type="Proteomes" id="UP000198988">
    <property type="component" value="Unassembled WGS sequence"/>
</dbReference>
<keyword evidence="2" id="KW-0547">Nucleotide-binding</keyword>
<evidence type="ECO:0000256" key="2">
    <source>
        <dbReference type="PIRSR" id="PIRSR640198-2"/>
    </source>
</evidence>
<protein>
    <submittedName>
        <fullName evidence="4">Fic family protein</fullName>
    </submittedName>
</protein>
<evidence type="ECO:0000256" key="1">
    <source>
        <dbReference type="PIRSR" id="PIRSR640198-1"/>
    </source>
</evidence>
<feature type="domain" description="Fido" evidence="3">
    <location>
        <begin position="153"/>
        <end position="283"/>
    </location>
</feature>
<feature type="active site" evidence="1">
    <location>
        <position position="227"/>
    </location>
</feature>
<dbReference type="InterPro" id="IPR040198">
    <property type="entry name" value="Fido_containing"/>
</dbReference>
<dbReference type="GO" id="GO:0005524">
    <property type="term" value="F:ATP binding"/>
    <property type="evidence" value="ECO:0007669"/>
    <property type="project" value="UniProtKB-KW"/>
</dbReference>
<organism evidence="4 5">
    <name type="scientific">Bathymodiolus azoricus thioautotrophic gill symbiont</name>
    <dbReference type="NCBI Taxonomy" id="235205"/>
    <lineage>
        <taxon>Bacteria</taxon>
        <taxon>Pseudomonadati</taxon>
        <taxon>Pseudomonadota</taxon>
        <taxon>Gammaproteobacteria</taxon>
        <taxon>sulfur-oxidizing symbionts</taxon>
    </lineage>
</organism>
<reference evidence="5" key="1">
    <citation type="submission" date="2016-06" db="EMBL/GenBank/DDBJ databases">
        <authorList>
            <person name="Petersen J."/>
            <person name="Sayavedra L."/>
        </authorList>
    </citation>
    <scope>NUCLEOTIDE SEQUENCE [LARGE SCALE GENOMIC DNA]</scope>
    <source>
        <strain evidence="5">BazSymA</strain>
    </source>
</reference>
<keyword evidence="2" id="KW-0067">ATP-binding</keyword>
<dbReference type="SUPFAM" id="SSF140931">
    <property type="entry name" value="Fic-like"/>
    <property type="match status" value="1"/>
</dbReference>
<dbReference type="Pfam" id="PF02661">
    <property type="entry name" value="Fic"/>
    <property type="match status" value="1"/>
</dbReference>
<name>A0A1H6J6I0_9GAMM</name>
<dbReference type="EMBL" id="CDSC02000012">
    <property type="protein sequence ID" value="SEH57581.1"/>
    <property type="molecule type" value="Genomic_DNA"/>
</dbReference>